<dbReference type="PANTHER" id="PTHR23098:SF16">
    <property type="entry name" value="REGULATORY PROTEIN ZESTE"/>
    <property type="match status" value="1"/>
</dbReference>
<dbReference type="InterPro" id="IPR028002">
    <property type="entry name" value="Myb_DNA-bind_5"/>
</dbReference>
<reference evidence="11" key="3">
    <citation type="submission" date="2025-08" db="UniProtKB">
        <authorList>
            <consortium name="RefSeq"/>
        </authorList>
    </citation>
    <scope>IDENTIFICATION</scope>
    <source>
        <tissue evidence="11">Whole organism</tissue>
    </source>
</reference>
<feature type="region of interest" description="Disordered" evidence="8">
    <location>
        <begin position="99"/>
        <end position="119"/>
    </location>
</feature>
<keyword evidence="10" id="KW-1185">Reference proteome</keyword>
<name>A0ABM1NQL7_DROAR</name>
<sequence>MPRRRKSNLSRRTRNAIRQRNIASQLSDEEREIARERRRISTQQRRALIRASQREAARKTAIRNGSSICAALVAMTSPNLATKNDPMVASDLEIGPIKIEKGTSTDDESNEEPELETPAKKIRISEQPEPKNEKIKKRGKNFSPEEELTLVELVEERNDVLNNKKSDAFTWKHKEEVWAELTNSFVAKTGVNREWRQLRDKYLHMKRRAKVELAKERAHCQRMGGGEPVTPIVSTVSEKIVAMIGDAALCLKNALETDGCQLENEQSFEGDDDMMYNFVSGDLDANDMTVSEDDLTSTSSKWATSNTANTVRPPVLNNKLPDKVPNSKSTLDEERLKLLQLRQNFCRCENERAQEKHELEMYEKRSKLEDEARERKLRIELLELEIKQKKAKQEQSIHLFN</sequence>
<evidence type="ECO:0000256" key="6">
    <source>
        <dbReference type="ARBA" id="ARBA00025466"/>
    </source>
</evidence>
<dbReference type="Proteomes" id="UP000694904">
    <property type="component" value="Chromosome 3"/>
</dbReference>
<dbReference type="PANTHER" id="PTHR23098">
    <property type="entry name" value="AGAP001331-PA-RELATED"/>
    <property type="match status" value="1"/>
</dbReference>
<keyword evidence="3" id="KW-0805">Transcription regulation</keyword>
<gene>
    <name evidence="11" type="primary">LOC108609969</name>
</gene>
<evidence type="ECO:0000256" key="4">
    <source>
        <dbReference type="ARBA" id="ARBA00023125"/>
    </source>
</evidence>
<evidence type="ECO:0000259" key="9">
    <source>
        <dbReference type="Pfam" id="PF13873"/>
    </source>
</evidence>
<proteinExistence type="predicted"/>
<keyword evidence="5" id="KW-0804">Transcription</keyword>
<dbReference type="RefSeq" id="XP_017857253.1">
    <property type="nucleotide sequence ID" value="XM_018001764.1"/>
</dbReference>
<keyword evidence="4" id="KW-0238">DNA-binding</keyword>
<evidence type="ECO:0000256" key="2">
    <source>
        <dbReference type="ARBA" id="ARBA00016807"/>
    </source>
</evidence>
<accession>A0ABM1NQL7</accession>
<evidence type="ECO:0000313" key="10">
    <source>
        <dbReference type="Proteomes" id="UP000694904"/>
    </source>
</evidence>
<evidence type="ECO:0000256" key="7">
    <source>
        <dbReference type="SAM" id="Coils"/>
    </source>
</evidence>
<dbReference type="Pfam" id="PF13873">
    <property type="entry name" value="Myb_DNA-bind_5"/>
    <property type="match status" value="1"/>
</dbReference>
<reference evidence="10" key="1">
    <citation type="journal article" date="1997" name="Nucleic Acids Res.">
        <title>tRNAscan-SE: a program for improved detection of transfer RNA genes in genomic sequence.</title>
        <authorList>
            <person name="Lowe T.M."/>
            <person name="Eddy S.R."/>
        </authorList>
    </citation>
    <scope>NUCLEOTIDE SEQUENCE [LARGE SCALE GENOMIC DNA]</scope>
</reference>
<feature type="domain" description="Myb/SANT-like DNA-binding" evidence="9">
    <location>
        <begin position="138"/>
        <end position="215"/>
    </location>
</feature>
<reference evidence="10" key="2">
    <citation type="journal article" date="2016" name="G3 (Bethesda)">
        <title>Genome Evolution in Three Species of Cactophilic Drosophila.</title>
        <authorList>
            <person name="Sanchez-Flores A."/>
            <person name="Penazola F."/>
            <person name="Carpinteyro-Ponce J."/>
            <person name="Nazario-Yepiz N."/>
            <person name="Abreu-Goodger C."/>
            <person name="Machado C.A."/>
            <person name="Markow T.A."/>
        </authorList>
    </citation>
    <scope>NUCLEOTIDE SEQUENCE [LARGE SCALE GENOMIC DNA]</scope>
</reference>
<feature type="coiled-coil region" evidence="7">
    <location>
        <begin position="365"/>
        <end position="394"/>
    </location>
</feature>
<organism evidence="10 11">
    <name type="scientific">Drosophila arizonae</name>
    <name type="common">Fruit fly</name>
    <dbReference type="NCBI Taxonomy" id="7263"/>
    <lineage>
        <taxon>Eukaryota</taxon>
        <taxon>Metazoa</taxon>
        <taxon>Ecdysozoa</taxon>
        <taxon>Arthropoda</taxon>
        <taxon>Hexapoda</taxon>
        <taxon>Insecta</taxon>
        <taxon>Pterygota</taxon>
        <taxon>Neoptera</taxon>
        <taxon>Endopterygota</taxon>
        <taxon>Diptera</taxon>
        <taxon>Brachycera</taxon>
        <taxon>Muscomorpha</taxon>
        <taxon>Ephydroidea</taxon>
        <taxon>Drosophilidae</taxon>
        <taxon>Drosophila</taxon>
    </lineage>
</organism>
<evidence type="ECO:0000313" key="11">
    <source>
        <dbReference type="RefSeq" id="XP_017857253.1"/>
    </source>
</evidence>
<feature type="compositionally biased region" description="Acidic residues" evidence="8">
    <location>
        <begin position="105"/>
        <end position="115"/>
    </location>
</feature>
<protein>
    <recommendedName>
        <fullName evidence="2">Regulatory protein zeste</fullName>
    </recommendedName>
</protein>
<keyword evidence="7" id="KW-0175">Coiled coil</keyword>
<comment type="subunit">
    <text evidence="1">Self-associates forming complexes of several hundred monomers.</text>
</comment>
<comment type="function">
    <text evidence="6">Involved in transvection phenomena (= synapsis-dependent gene expression), where the synaptic pairing of chromosomes carrying genes with which zeste interacts influences the expression of these genes. Zeste binds to DNA and stimulates transcription from a nearby promoter.</text>
</comment>
<evidence type="ECO:0000256" key="3">
    <source>
        <dbReference type="ARBA" id="ARBA00023015"/>
    </source>
</evidence>
<evidence type="ECO:0000256" key="1">
    <source>
        <dbReference type="ARBA" id="ARBA00011764"/>
    </source>
</evidence>
<feature type="coiled-coil region" evidence="7">
    <location>
        <begin position="19"/>
        <end position="46"/>
    </location>
</feature>
<evidence type="ECO:0000256" key="5">
    <source>
        <dbReference type="ARBA" id="ARBA00023163"/>
    </source>
</evidence>
<dbReference type="GeneID" id="108609969"/>
<evidence type="ECO:0000256" key="8">
    <source>
        <dbReference type="SAM" id="MobiDB-lite"/>
    </source>
</evidence>